<name>A0A1F7VHV9_9BACT</name>
<reference evidence="9 10" key="1">
    <citation type="journal article" date="2016" name="Nat. Commun.">
        <title>Thousands of microbial genomes shed light on interconnected biogeochemical processes in an aquifer system.</title>
        <authorList>
            <person name="Anantharaman K."/>
            <person name="Brown C.T."/>
            <person name="Hug L.A."/>
            <person name="Sharon I."/>
            <person name="Castelle C.J."/>
            <person name="Probst A.J."/>
            <person name="Thomas B.C."/>
            <person name="Singh A."/>
            <person name="Wilkins M.J."/>
            <person name="Karaoz U."/>
            <person name="Brodie E.L."/>
            <person name="Williams K.H."/>
            <person name="Hubbard S.S."/>
            <person name="Banfield J.F."/>
        </authorList>
    </citation>
    <scope>NUCLEOTIDE SEQUENCE [LARGE SCALE GENOMIC DNA]</scope>
</reference>
<organism evidence="9 10">
    <name type="scientific">Candidatus Uhrbacteria bacterium RIFCSPLOWO2_02_FULL_54_37</name>
    <dbReference type="NCBI Taxonomy" id="1802412"/>
    <lineage>
        <taxon>Bacteria</taxon>
        <taxon>Candidatus Uhriibacteriota</taxon>
    </lineage>
</organism>
<keyword evidence="6 7" id="KW-0456">Lyase</keyword>
<dbReference type="NCBIfam" id="TIGR01181">
    <property type="entry name" value="dTDP_gluc_dehyt"/>
    <property type="match status" value="1"/>
</dbReference>
<comment type="similarity">
    <text evidence="3 7">Belongs to the NAD(P)-dependent epimerase/dehydratase family. dTDP-glucose dehydratase subfamily.</text>
</comment>
<dbReference type="InterPro" id="IPR036291">
    <property type="entry name" value="NAD(P)-bd_dom_sf"/>
</dbReference>
<dbReference type="Pfam" id="PF16363">
    <property type="entry name" value="GDP_Man_Dehyd"/>
    <property type="match status" value="1"/>
</dbReference>
<evidence type="ECO:0000256" key="7">
    <source>
        <dbReference type="RuleBase" id="RU004473"/>
    </source>
</evidence>
<dbReference type="EC" id="4.2.1.46" evidence="4 7"/>
<sequence length="340" mass="39134">MSSETKLFITGGAGFMGSNFIQYILRKYPLYEVLNFDKLTYAGNLENLRDIESDPRYRFVKGDIADEKAVARAVEAFRPDVIINYAAETHVDRSIQSPKDFLVTDVMGTYTLLEAVREFSVPKFIQISTDEVYGGAQDRSTEETRFDPSSPYSAAKAGGDHMVMAYWKTFKTPVIRTHSCNFFGPYQYPEKLIPLFITNLLERKKVPLYRGGEHNVRNFIYTEDHCRAIDLIFHAGVLGEAYNISTGEEIENIAVARKILAAFGAGEDMIEFVPDRPGHDRRYSLDNSKLKKLGWAPVWSFDTALAETIRWYREHEAWWKPLKQGRNFKEHYEKQYQLEG</sequence>
<keyword evidence="5" id="KW-0520">NAD</keyword>
<evidence type="ECO:0000256" key="2">
    <source>
        <dbReference type="ARBA" id="ARBA00001911"/>
    </source>
</evidence>
<dbReference type="EMBL" id="MGEU01000043">
    <property type="protein sequence ID" value="OGL90102.1"/>
    <property type="molecule type" value="Genomic_DNA"/>
</dbReference>
<dbReference type="GO" id="GO:0008460">
    <property type="term" value="F:dTDP-glucose 4,6-dehydratase activity"/>
    <property type="evidence" value="ECO:0007669"/>
    <property type="project" value="UniProtKB-EC"/>
</dbReference>
<comment type="catalytic activity">
    <reaction evidence="1 7">
        <text>dTDP-alpha-D-glucose = dTDP-4-dehydro-6-deoxy-alpha-D-glucose + H2O</text>
        <dbReference type="Rhea" id="RHEA:17221"/>
        <dbReference type="ChEBI" id="CHEBI:15377"/>
        <dbReference type="ChEBI" id="CHEBI:57477"/>
        <dbReference type="ChEBI" id="CHEBI:57649"/>
        <dbReference type="EC" id="4.2.1.46"/>
    </reaction>
</comment>
<evidence type="ECO:0000256" key="1">
    <source>
        <dbReference type="ARBA" id="ARBA00001539"/>
    </source>
</evidence>
<dbReference type="InterPro" id="IPR016040">
    <property type="entry name" value="NAD(P)-bd_dom"/>
</dbReference>
<evidence type="ECO:0000259" key="8">
    <source>
        <dbReference type="Pfam" id="PF16363"/>
    </source>
</evidence>
<dbReference type="AlphaFoldDB" id="A0A1F7VHV9"/>
<dbReference type="PANTHER" id="PTHR43000">
    <property type="entry name" value="DTDP-D-GLUCOSE 4,6-DEHYDRATASE-RELATED"/>
    <property type="match status" value="1"/>
</dbReference>
<comment type="caution">
    <text evidence="9">The sequence shown here is derived from an EMBL/GenBank/DDBJ whole genome shotgun (WGS) entry which is preliminary data.</text>
</comment>
<proteinExistence type="inferred from homology"/>
<evidence type="ECO:0000313" key="10">
    <source>
        <dbReference type="Proteomes" id="UP000177750"/>
    </source>
</evidence>
<feature type="domain" description="NAD(P)-binding" evidence="8">
    <location>
        <begin position="8"/>
        <end position="307"/>
    </location>
</feature>
<evidence type="ECO:0000256" key="5">
    <source>
        <dbReference type="ARBA" id="ARBA00023027"/>
    </source>
</evidence>
<dbReference type="Gene3D" id="3.40.50.720">
    <property type="entry name" value="NAD(P)-binding Rossmann-like Domain"/>
    <property type="match status" value="1"/>
</dbReference>
<dbReference type="InterPro" id="IPR005888">
    <property type="entry name" value="dTDP_Gluc_deHydtase"/>
</dbReference>
<dbReference type="GO" id="GO:0009225">
    <property type="term" value="P:nucleotide-sugar metabolic process"/>
    <property type="evidence" value="ECO:0007669"/>
    <property type="project" value="InterPro"/>
</dbReference>
<evidence type="ECO:0000256" key="4">
    <source>
        <dbReference type="ARBA" id="ARBA00011990"/>
    </source>
</evidence>
<dbReference type="CDD" id="cd05246">
    <property type="entry name" value="dTDP_GD_SDR_e"/>
    <property type="match status" value="1"/>
</dbReference>
<dbReference type="Gene3D" id="3.90.25.10">
    <property type="entry name" value="UDP-galactose 4-epimerase, domain 1"/>
    <property type="match status" value="1"/>
</dbReference>
<gene>
    <name evidence="9" type="ORF">A3J36_01485</name>
</gene>
<evidence type="ECO:0000256" key="6">
    <source>
        <dbReference type="ARBA" id="ARBA00023239"/>
    </source>
</evidence>
<comment type="cofactor">
    <cofactor evidence="2 7">
        <name>NAD(+)</name>
        <dbReference type="ChEBI" id="CHEBI:57540"/>
    </cofactor>
</comment>
<dbReference type="Proteomes" id="UP000177750">
    <property type="component" value="Unassembled WGS sequence"/>
</dbReference>
<evidence type="ECO:0000256" key="3">
    <source>
        <dbReference type="ARBA" id="ARBA00008178"/>
    </source>
</evidence>
<protein>
    <recommendedName>
        <fullName evidence="4 7">dTDP-glucose 4,6-dehydratase</fullName>
        <ecNumber evidence="4 7">4.2.1.46</ecNumber>
    </recommendedName>
</protein>
<evidence type="ECO:0000313" key="9">
    <source>
        <dbReference type="EMBL" id="OGL90102.1"/>
    </source>
</evidence>
<accession>A0A1F7VHV9</accession>
<dbReference type="SUPFAM" id="SSF51735">
    <property type="entry name" value="NAD(P)-binding Rossmann-fold domains"/>
    <property type="match status" value="1"/>
</dbReference>